<comment type="caution">
    <text evidence="1">The sequence shown here is derived from an EMBL/GenBank/DDBJ whole genome shotgun (WGS) entry which is preliminary data.</text>
</comment>
<accession>A0A9P5NDE4</accession>
<dbReference type="Proteomes" id="UP000724874">
    <property type="component" value="Unassembled WGS sequence"/>
</dbReference>
<proteinExistence type="predicted"/>
<gene>
    <name evidence="1" type="ORF">CPB84DRAFT_1828137</name>
</gene>
<evidence type="ECO:0000313" key="1">
    <source>
        <dbReference type="EMBL" id="KAF8881044.1"/>
    </source>
</evidence>
<name>A0A9P5NDE4_GYMJU</name>
<dbReference type="EMBL" id="JADNYJ010000135">
    <property type="protein sequence ID" value="KAF8881044.1"/>
    <property type="molecule type" value="Genomic_DNA"/>
</dbReference>
<dbReference type="AlphaFoldDB" id="A0A9P5NDE4"/>
<organism evidence="1 2">
    <name type="scientific">Gymnopilus junonius</name>
    <name type="common">Spectacular rustgill mushroom</name>
    <name type="synonym">Gymnopilus spectabilis subsp. junonius</name>
    <dbReference type="NCBI Taxonomy" id="109634"/>
    <lineage>
        <taxon>Eukaryota</taxon>
        <taxon>Fungi</taxon>
        <taxon>Dikarya</taxon>
        <taxon>Basidiomycota</taxon>
        <taxon>Agaricomycotina</taxon>
        <taxon>Agaricomycetes</taxon>
        <taxon>Agaricomycetidae</taxon>
        <taxon>Agaricales</taxon>
        <taxon>Agaricineae</taxon>
        <taxon>Hymenogastraceae</taxon>
        <taxon>Gymnopilus</taxon>
    </lineage>
</organism>
<keyword evidence="2" id="KW-1185">Reference proteome</keyword>
<reference evidence="1" key="1">
    <citation type="submission" date="2020-11" db="EMBL/GenBank/DDBJ databases">
        <authorList>
            <consortium name="DOE Joint Genome Institute"/>
            <person name="Ahrendt S."/>
            <person name="Riley R."/>
            <person name="Andreopoulos W."/>
            <person name="LaButti K."/>
            <person name="Pangilinan J."/>
            <person name="Ruiz-duenas F.J."/>
            <person name="Barrasa J.M."/>
            <person name="Sanchez-Garcia M."/>
            <person name="Camarero S."/>
            <person name="Miyauchi S."/>
            <person name="Serrano A."/>
            <person name="Linde D."/>
            <person name="Babiker R."/>
            <person name="Drula E."/>
            <person name="Ayuso-Fernandez I."/>
            <person name="Pacheco R."/>
            <person name="Padilla G."/>
            <person name="Ferreira P."/>
            <person name="Barriuso J."/>
            <person name="Kellner H."/>
            <person name="Castanera R."/>
            <person name="Alfaro M."/>
            <person name="Ramirez L."/>
            <person name="Pisabarro A.G."/>
            <person name="Kuo A."/>
            <person name="Tritt A."/>
            <person name="Lipzen A."/>
            <person name="He G."/>
            <person name="Yan M."/>
            <person name="Ng V."/>
            <person name="Cullen D."/>
            <person name="Martin F."/>
            <person name="Rosso M.-N."/>
            <person name="Henrissat B."/>
            <person name="Hibbett D."/>
            <person name="Martinez A.T."/>
            <person name="Grigoriev I.V."/>
        </authorList>
    </citation>
    <scope>NUCLEOTIDE SEQUENCE</scope>
    <source>
        <strain evidence="1">AH 44721</strain>
    </source>
</reference>
<dbReference type="OrthoDB" id="2269034at2759"/>
<evidence type="ECO:0000313" key="2">
    <source>
        <dbReference type="Proteomes" id="UP000724874"/>
    </source>
</evidence>
<sequence length="442" mass="50445">MEFIPTPEIAHADNAVANELELTSSLSVVDRLPVELTSEIFDIYASNHRANPLVLGALVEDWLDRSGQLPLEIRLSIPNEVEDSPQVRRLIDIVNQHCGHWCVLDITFPPFLLVLLNDSACVSSTIIELIVTAPDCDFNIYTLSKIAPKYVNLEGPTVNLINFNWTNVTNLTLNSPAVHRLFELILSIPSLRKCRFYFVVLEDVPYPFHTSNGRVNHAGLESLEIIFLSTIASDIFFRTIAFPNLTHLFAAGARYELSVDGIAFFLAQEYSKGIKSLCFHETEFRPKDFLRLIRLASSVEELEIIVGEGGFQDFWEEVYYALKSHLPTTETPIPAVTEPLLPRLRIFKWSGLDSFLWKVVPWFLVPLSQDDESRRRPLETVEIICDYEKENPIPYIDEDVISQLAEFEDRVHFSFTIRYSNDQKEVLEDDLLILSREKLGGN</sequence>
<protein>
    <submittedName>
        <fullName evidence="1">Uncharacterized protein</fullName>
    </submittedName>
</protein>